<dbReference type="PROSITE" id="PS00632">
    <property type="entry name" value="RIBOSOMAL_S4"/>
    <property type="match status" value="1"/>
</dbReference>
<dbReference type="GO" id="GO:0006412">
    <property type="term" value="P:translation"/>
    <property type="evidence" value="ECO:0007669"/>
    <property type="project" value="InterPro"/>
</dbReference>
<gene>
    <name evidence="8" type="ORF">METZ01_LOCUS96704</name>
</gene>
<dbReference type="GO" id="GO:0042274">
    <property type="term" value="P:ribosomal small subunit biogenesis"/>
    <property type="evidence" value="ECO:0007669"/>
    <property type="project" value="TreeGrafter"/>
</dbReference>
<dbReference type="SUPFAM" id="SSF55174">
    <property type="entry name" value="Alpha-L RNA-binding motif"/>
    <property type="match status" value="1"/>
</dbReference>
<dbReference type="NCBIfam" id="NF003717">
    <property type="entry name" value="PRK05327.1"/>
    <property type="match status" value="1"/>
</dbReference>
<dbReference type="GO" id="GO:0003735">
    <property type="term" value="F:structural constituent of ribosome"/>
    <property type="evidence" value="ECO:0007669"/>
    <property type="project" value="InterPro"/>
</dbReference>
<dbReference type="NCBIfam" id="TIGR01017">
    <property type="entry name" value="rpsD_bact"/>
    <property type="match status" value="1"/>
</dbReference>
<feature type="domain" description="RNA-binding S4" evidence="6">
    <location>
        <begin position="97"/>
        <end position="161"/>
    </location>
</feature>
<dbReference type="InterPro" id="IPR018079">
    <property type="entry name" value="Ribosomal_uS4_CS"/>
</dbReference>
<dbReference type="PROSITE" id="PS50889">
    <property type="entry name" value="S4"/>
    <property type="match status" value="1"/>
</dbReference>
<evidence type="ECO:0000256" key="2">
    <source>
        <dbReference type="ARBA" id="ARBA00022730"/>
    </source>
</evidence>
<evidence type="ECO:0000256" key="3">
    <source>
        <dbReference type="ARBA" id="ARBA00022884"/>
    </source>
</evidence>
<accession>A0A381VU75</accession>
<dbReference type="Gene3D" id="3.10.290.10">
    <property type="entry name" value="RNA-binding S4 domain"/>
    <property type="match status" value="1"/>
</dbReference>
<evidence type="ECO:0000256" key="1">
    <source>
        <dbReference type="ARBA" id="ARBA00007465"/>
    </source>
</evidence>
<keyword evidence="3" id="KW-0694">RNA-binding</keyword>
<dbReference type="EMBL" id="UINC01009799">
    <property type="protein sequence ID" value="SVA43850.1"/>
    <property type="molecule type" value="Genomic_DNA"/>
</dbReference>
<evidence type="ECO:0000259" key="6">
    <source>
        <dbReference type="SMART" id="SM00363"/>
    </source>
</evidence>
<dbReference type="CDD" id="cd00165">
    <property type="entry name" value="S4"/>
    <property type="match status" value="1"/>
</dbReference>
<dbReference type="SMART" id="SM00363">
    <property type="entry name" value="S4"/>
    <property type="match status" value="1"/>
</dbReference>
<keyword evidence="5" id="KW-0687">Ribonucleoprotein</keyword>
<dbReference type="Gene3D" id="1.10.1050.10">
    <property type="entry name" value="Ribosomal Protein S4 Delta 41, Chain A, domain 1"/>
    <property type="match status" value="1"/>
</dbReference>
<dbReference type="PANTHER" id="PTHR11831:SF4">
    <property type="entry name" value="SMALL RIBOSOMAL SUBUNIT PROTEIN US4M"/>
    <property type="match status" value="1"/>
</dbReference>
<dbReference type="InterPro" id="IPR005709">
    <property type="entry name" value="Ribosomal_uS4_bac-type"/>
</dbReference>
<dbReference type="InterPro" id="IPR022801">
    <property type="entry name" value="Ribosomal_uS4"/>
</dbReference>
<dbReference type="InterPro" id="IPR036986">
    <property type="entry name" value="S4_RNA-bd_sf"/>
</dbReference>
<organism evidence="8">
    <name type="scientific">marine metagenome</name>
    <dbReference type="NCBI Taxonomy" id="408172"/>
    <lineage>
        <taxon>unclassified sequences</taxon>
        <taxon>metagenomes</taxon>
        <taxon>ecological metagenomes</taxon>
    </lineage>
</organism>
<dbReference type="InterPro" id="IPR001912">
    <property type="entry name" value="Ribosomal_uS4_N"/>
</dbReference>
<dbReference type="Pfam" id="PF00163">
    <property type="entry name" value="Ribosomal_S4"/>
    <property type="match status" value="1"/>
</dbReference>
<dbReference type="PANTHER" id="PTHR11831">
    <property type="entry name" value="30S 40S RIBOSOMAL PROTEIN"/>
    <property type="match status" value="1"/>
</dbReference>
<dbReference type="Pfam" id="PF01479">
    <property type="entry name" value="S4"/>
    <property type="match status" value="1"/>
</dbReference>
<name>A0A381VU75_9ZZZZ</name>
<dbReference type="FunFam" id="3.10.290.10:FF:000001">
    <property type="entry name" value="30S ribosomal protein S4"/>
    <property type="match status" value="1"/>
</dbReference>
<dbReference type="GO" id="GO:0015935">
    <property type="term" value="C:small ribosomal subunit"/>
    <property type="evidence" value="ECO:0007669"/>
    <property type="project" value="InterPro"/>
</dbReference>
<evidence type="ECO:0000313" key="8">
    <source>
        <dbReference type="EMBL" id="SVA43850.1"/>
    </source>
</evidence>
<evidence type="ECO:0000259" key="7">
    <source>
        <dbReference type="SMART" id="SM01390"/>
    </source>
</evidence>
<sequence length="207" mass="23612">MGKYRGPTCKLARREGTDLFLKSPVRSIDSKCKFEREPGFKPGGRRPRVTVYGTQLREKQKLRRMYGLQEKQFRRYYADAARQKGSTGESLLRLLESRLDNVVYRMGFGVTRAEARQLVSHNAIDVNGQRVNIPSYQVTPGDEVEVREKSKGQMRIKAALEIAEQIGFQPWVEVDVKTAKGLFKAAPERSELSRDINESLVVALYSK</sequence>
<proteinExistence type="inferred from homology"/>
<dbReference type="SMART" id="SM01390">
    <property type="entry name" value="Ribosomal_S4"/>
    <property type="match status" value="1"/>
</dbReference>
<evidence type="ECO:0000256" key="5">
    <source>
        <dbReference type="ARBA" id="ARBA00023274"/>
    </source>
</evidence>
<dbReference type="InterPro" id="IPR002942">
    <property type="entry name" value="S4_RNA-bd"/>
</dbReference>
<feature type="domain" description="Small ribosomal subunit protein uS4 N-terminal" evidence="7">
    <location>
        <begin position="3"/>
        <end position="96"/>
    </location>
</feature>
<reference evidence="8" key="1">
    <citation type="submission" date="2018-05" db="EMBL/GenBank/DDBJ databases">
        <authorList>
            <person name="Lanie J.A."/>
            <person name="Ng W.-L."/>
            <person name="Kazmierczak K.M."/>
            <person name="Andrzejewski T.M."/>
            <person name="Davidsen T.M."/>
            <person name="Wayne K.J."/>
            <person name="Tettelin H."/>
            <person name="Glass J.I."/>
            <person name="Rusch D."/>
            <person name="Podicherti R."/>
            <person name="Tsui H.-C.T."/>
            <person name="Winkler M.E."/>
        </authorList>
    </citation>
    <scope>NUCLEOTIDE SEQUENCE</scope>
</reference>
<dbReference type="HAMAP" id="MF_01306_B">
    <property type="entry name" value="Ribosomal_uS4_B"/>
    <property type="match status" value="1"/>
</dbReference>
<dbReference type="GO" id="GO:0019843">
    <property type="term" value="F:rRNA binding"/>
    <property type="evidence" value="ECO:0007669"/>
    <property type="project" value="UniProtKB-KW"/>
</dbReference>
<evidence type="ECO:0000256" key="4">
    <source>
        <dbReference type="ARBA" id="ARBA00022980"/>
    </source>
</evidence>
<keyword evidence="4" id="KW-0689">Ribosomal protein</keyword>
<comment type="similarity">
    <text evidence="1">Belongs to the universal ribosomal protein uS4 family.</text>
</comment>
<protein>
    <submittedName>
        <fullName evidence="8">Uncharacterized protein</fullName>
    </submittedName>
</protein>
<dbReference type="AlphaFoldDB" id="A0A381VU75"/>
<keyword evidence="2" id="KW-0699">rRNA-binding</keyword>